<dbReference type="eggNOG" id="COG3708">
    <property type="taxonomic scope" value="Bacteria"/>
</dbReference>
<dbReference type="InterPro" id="IPR010499">
    <property type="entry name" value="AraC_E-bd"/>
</dbReference>
<dbReference type="Gene3D" id="3.20.80.10">
    <property type="entry name" value="Regulatory factor, effector binding domain"/>
    <property type="match status" value="1"/>
</dbReference>
<dbReference type="AlphaFoldDB" id="S0FNB9"/>
<dbReference type="Proteomes" id="UP000014155">
    <property type="component" value="Unassembled WGS sequence"/>
</dbReference>
<dbReference type="RefSeq" id="WP_004625817.1">
    <property type="nucleotide sequence ID" value="NZ_AORV01000033.1"/>
</dbReference>
<keyword evidence="3" id="KW-1185">Reference proteome</keyword>
<dbReference type="SUPFAM" id="SSF55136">
    <property type="entry name" value="Probable bacterial effector-binding domain"/>
    <property type="match status" value="1"/>
</dbReference>
<dbReference type="PANTHER" id="PTHR36444">
    <property type="entry name" value="TRANSCRIPTIONAL REGULATOR PROTEIN YOBU-RELATED"/>
    <property type="match status" value="1"/>
</dbReference>
<dbReference type="PANTHER" id="PTHR36444:SF2">
    <property type="entry name" value="TRANSCRIPTIONAL REGULATOR PROTEIN YOBU-RELATED"/>
    <property type="match status" value="1"/>
</dbReference>
<dbReference type="PATRIC" id="fig|1195236.3.peg.2593"/>
<dbReference type="InterPro" id="IPR053182">
    <property type="entry name" value="YobU-like_regulator"/>
</dbReference>
<accession>S0FNB9</accession>
<protein>
    <recommendedName>
        <fullName evidence="1">AraC effector-binding domain-containing protein</fullName>
    </recommendedName>
</protein>
<gene>
    <name evidence="2" type="ORF">CTER_2286</name>
</gene>
<comment type="caution">
    <text evidence="2">The sequence shown here is derived from an EMBL/GenBank/DDBJ whole genome shotgun (WGS) entry which is preliminary data.</text>
</comment>
<dbReference type="InterPro" id="IPR029441">
    <property type="entry name" value="Cass2"/>
</dbReference>
<name>S0FNB9_RUMCE</name>
<dbReference type="Pfam" id="PF14526">
    <property type="entry name" value="Cass2"/>
    <property type="match status" value="1"/>
</dbReference>
<feature type="domain" description="AraC effector-binding" evidence="1">
    <location>
        <begin position="3"/>
        <end position="155"/>
    </location>
</feature>
<evidence type="ECO:0000313" key="3">
    <source>
        <dbReference type="Proteomes" id="UP000014155"/>
    </source>
</evidence>
<proteinExistence type="predicted"/>
<dbReference type="EMBL" id="AORV01000033">
    <property type="protein sequence ID" value="EMS71836.1"/>
    <property type="molecule type" value="Genomic_DNA"/>
</dbReference>
<organism evidence="2 3">
    <name type="scientific">Ruminiclostridium cellobioparum subsp. termitidis CT1112</name>
    <dbReference type="NCBI Taxonomy" id="1195236"/>
    <lineage>
        <taxon>Bacteria</taxon>
        <taxon>Bacillati</taxon>
        <taxon>Bacillota</taxon>
        <taxon>Clostridia</taxon>
        <taxon>Eubacteriales</taxon>
        <taxon>Oscillospiraceae</taxon>
        <taxon>Ruminiclostridium</taxon>
    </lineage>
</organism>
<dbReference type="SMART" id="SM00871">
    <property type="entry name" value="AraC_E_bind"/>
    <property type="match status" value="1"/>
</dbReference>
<reference evidence="2 3" key="1">
    <citation type="journal article" date="2013" name="Genome Announc.">
        <title>Draft Genome Sequence of the Cellulolytic, Mesophilic, Anaerobic Bacterium Clostridium termitidis Strain CT1112 (DSM 5398).</title>
        <authorList>
            <person name="Lal S."/>
            <person name="Ramachandran U."/>
            <person name="Zhang X."/>
            <person name="Munir R."/>
            <person name="Sparling R."/>
            <person name="Levin D.B."/>
        </authorList>
    </citation>
    <scope>NUCLEOTIDE SEQUENCE [LARGE SCALE GENOMIC DNA]</scope>
    <source>
        <strain evidence="2 3">CT1112</strain>
    </source>
</reference>
<dbReference type="STRING" id="1195236.CTER_2286"/>
<sequence length="156" mass="17821">MNMNYETVNLCEMTVAGLLVRTTNENGRAMSDIGRVWEEFLKNDGYPAIKNKVNSKSIGLYTDYEGDFTKPYNFLACCEISEAGELPGKMVTKTIPAGTYAKFTVKGHVQRAVGEFWTNLWSMQLDRKYSCDFEEYQNNSGDMDHQEIHIYIALNE</sequence>
<evidence type="ECO:0000259" key="1">
    <source>
        <dbReference type="SMART" id="SM00871"/>
    </source>
</evidence>
<dbReference type="InterPro" id="IPR011256">
    <property type="entry name" value="Reg_factor_effector_dom_sf"/>
</dbReference>
<evidence type="ECO:0000313" key="2">
    <source>
        <dbReference type="EMBL" id="EMS71836.1"/>
    </source>
</evidence>